<gene>
    <name evidence="4" type="primary">rpl32</name>
</gene>
<dbReference type="RefSeq" id="YP_009472728.1">
    <property type="nucleotide sequence ID" value="NC_037366.1"/>
</dbReference>
<reference evidence="4" key="1">
    <citation type="submission" date="2017-03" db="EMBL/GenBank/DDBJ databases">
        <title>Chloroplast genome evolution in siphonous green algae.</title>
        <authorList>
            <person name="Cremen M.C."/>
            <person name="Marcelino V.R."/>
            <person name="Verbruggen H."/>
        </authorList>
    </citation>
    <scope>NUCLEOTIDE SEQUENCE</scope>
</reference>
<evidence type="ECO:0000256" key="1">
    <source>
        <dbReference type="ARBA" id="ARBA00008560"/>
    </source>
</evidence>
<keyword evidence="4" id="KW-0934">Plastid</keyword>
<geneLocation type="chloroplast" evidence="4"/>
<dbReference type="AlphaFoldDB" id="A0A2P0QI10"/>
<dbReference type="InterPro" id="IPR011332">
    <property type="entry name" value="Ribosomal_zn-bd"/>
</dbReference>
<dbReference type="SUPFAM" id="SSF57829">
    <property type="entry name" value="Zn-binding ribosomal proteins"/>
    <property type="match status" value="1"/>
</dbReference>
<evidence type="ECO:0000313" key="4">
    <source>
        <dbReference type="EMBL" id="ARO74401.1"/>
    </source>
</evidence>
<dbReference type="EMBL" id="KY819066">
    <property type="protein sequence ID" value="ARO74401.1"/>
    <property type="molecule type" value="Genomic_DNA"/>
</dbReference>
<evidence type="ECO:0000256" key="2">
    <source>
        <dbReference type="ARBA" id="ARBA00022980"/>
    </source>
</evidence>
<keyword evidence="3" id="KW-0687">Ribonucleoprotein</keyword>
<evidence type="ECO:0000256" key="3">
    <source>
        <dbReference type="ARBA" id="ARBA00023274"/>
    </source>
</evidence>
<keyword evidence="2 4" id="KW-0689">Ribosomal protein</keyword>
<dbReference type="GO" id="GO:0003735">
    <property type="term" value="F:structural constituent of ribosome"/>
    <property type="evidence" value="ECO:0007669"/>
    <property type="project" value="InterPro"/>
</dbReference>
<organism evidence="4">
    <name type="scientific">Codium arenicola</name>
    <dbReference type="NCBI Taxonomy" id="1191365"/>
    <lineage>
        <taxon>Eukaryota</taxon>
        <taxon>Viridiplantae</taxon>
        <taxon>Chlorophyta</taxon>
        <taxon>core chlorophytes</taxon>
        <taxon>Ulvophyceae</taxon>
        <taxon>TCBD clade</taxon>
        <taxon>Bryopsidales</taxon>
        <taxon>Bryopsidineae</taxon>
        <taxon>Codiaceae</taxon>
        <taxon>Codium</taxon>
    </lineage>
</organism>
<keyword evidence="4" id="KW-0150">Chloroplast</keyword>
<sequence>MAVQKKKKSKQKKRIRFTTWKEKLQKWKVRAFDFGFKMVKNTKSI</sequence>
<proteinExistence type="inferred from homology"/>
<dbReference type="Pfam" id="PF01783">
    <property type="entry name" value="Ribosomal_L32p"/>
    <property type="match status" value="1"/>
</dbReference>
<name>A0A2P0QI10_9CHLO</name>
<accession>A0A2P0QI10</accession>
<dbReference type="GO" id="GO:0006412">
    <property type="term" value="P:translation"/>
    <property type="evidence" value="ECO:0007669"/>
    <property type="project" value="InterPro"/>
</dbReference>
<protein>
    <submittedName>
        <fullName evidence="4">Ribosomal protein L32</fullName>
    </submittedName>
</protein>
<comment type="similarity">
    <text evidence="1">Belongs to the bacterial ribosomal protein bL32 family.</text>
</comment>
<dbReference type="GeneID" id="37276284"/>
<dbReference type="GO" id="GO:0015934">
    <property type="term" value="C:large ribosomal subunit"/>
    <property type="evidence" value="ECO:0007669"/>
    <property type="project" value="InterPro"/>
</dbReference>
<dbReference type="InterPro" id="IPR002677">
    <property type="entry name" value="Ribosomal_bL32"/>
</dbReference>